<sequence>MLENAVIKERPIYQDVQRLTDAQLSTMCQNHQIFLGPITSANRRFAERHLHVAMIEARAKYRAHQQFAEECTLRISSSFQPVPPPQQHYGMMNAVHPRPTVVPQNYWPSPGSFKMRGPPPPTRFFQNPKERPDPVLEPRQYVAWRQQNKLRNQTATDFGTKILGFKMPFSLDAARDLSSRISSTIKRFQGGGEEFQQESAKPEQDKNEMADHQEKYQDANQAKYRNAYQEDYQGEYEEQSETESEKEGSPKDLEHPYDVDMERDTLSDDSEDDGEQQENEKQTNPRSFSHDLLELKNLFNGADAEPQSELGDYKSFISLASVYHEFTNPEPMERKEKSVDKEPLFRWWWLRRASAGDERIPEEERTTEQDLMQERELKTINYLSEAHSRVDDGMLELMGRVELRDDSDEEGAVEGGPRSRSCAGFCRHIFHLLCCDRHGKLDADKLRCSFFCCCMAFGIYVAFKMMR</sequence>
<feature type="compositionally biased region" description="Basic and acidic residues" evidence="1">
    <location>
        <begin position="200"/>
        <end position="215"/>
    </location>
</feature>
<feature type="region of interest" description="Disordered" evidence="1">
    <location>
        <begin position="188"/>
        <end position="215"/>
    </location>
</feature>
<evidence type="ECO:0000313" key="5">
    <source>
        <dbReference type="RefSeq" id="XP_016979533.1"/>
    </source>
</evidence>
<dbReference type="InterPro" id="IPR003887">
    <property type="entry name" value="LEM_dom"/>
</dbReference>
<dbReference type="Proteomes" id="UP001652680">
    <property type="component" value="Unassembled WGS sequence"/>
</dbReference>
<feature type="compositionally biased region" description="Acidic residues" evidence="1">
    <location>
        <begin position="267"/>
        <end position="277"/>
    </location>
</feature>
<keyword evidence="4" id="KW-1185">Reference proteome</keyword>
<proteinExistence type="predicted"/>
<evidence type="ECO:0000313" key="3">
    <source>
        <dbReference type="EnsemblMetazoa" id="XP_016979533.1"/>
    </source>
</evidence>
<feature type="domain" description="LEM" evidence="2">
    <location>
        <begin position="13"/>
        <end position="57"/>
    </location>
</feature>
<gene>
    <name evidence="5" type="primary">LOC108044884</name>
    <name evidence="3" type="synonym">108044884</name>
</gene>
<dbReference type="AlphaFoldDB" id="A0A6P4EWP2"/>
<feature type="region of interest" description="Disordered" evidence="1">
    <location>
        <begin position="232"/>
        <end position="289"/>
    </location>
</feature>
<reference evidence="5" key="2">
    <citation type="submission" date="2025-04" db="UniProtKB">
        <authorList>
            <consortium name="RefSeq"/>
        </authorList>
    </citation>
    <scope>IDENTIFICATION</scope>
</reference>
<dbReference type="PROSITE" id="PS50954">
    <property type="entry name" value="LEM"/>
    <property type="match status" value="1"/>
</dbReference>
<protein>
    <submittedName>
        <fullName evidence="5">Uncharacterized protein LOC108044884</fullName>
    </submittedName>
</protein>
<name>A0A6P4EWP2_DRORH</name>
<dbReference type="OrthoDB" id="7863506at2759"/>
<feature type="compositionally biased region" description="Basic and acidic residues" evidence="1">
    <location>
        <begin position="243"/>
        <end position="266"/>
    </location>
</feature>
<feature type="compositionally biased region" description="Basic and acidic residues" evidence="1">
    <location>
        <begin position="278"/>
        <end position="289"/>
    </location>
</feature>
<evidence type="ECO:0000313" key="4">
    <source>
        <dbReference type="Proteomes" id="UP001652680"/>
    </source>
</evidence>
<dbReference type="RefSeq" id="XP_016979533.1">
    <property type="nucleotide sequence ID" value="XM_017124044.1"/>
</dbReference>
<dbReference type="GeneID" id="108044884"/>
<reference evidence="4" key="1">
    <citation type="journal article" date="2021" name="Elife">
        <title>Highly contiguous assemblies of 101 drosophilid genomes.</title>
        <authorList>
            <person name="Kim B.Y."/>
            <person name="Wang J.R."/>
            <person name="Miller D.E."/>
            <person name="Barmina O."/>
            <person name="Delaney E."/>
            <person name="Thompson A."/>
            <person name="Comeault A.A."/>
            <person name="Peede D."/>
            <person name="D'Agostino E.R."/>
            <person name="Pelaez J."/>
            <person name="Aguilar J.M."/>
            <person name="Haji D."/>
            <person name="Matsunaga T."/>
            <person name="Armstrong E.E."/>
            <person name="Zych M."/>
            <person name="Ogawa Y."/>
            <person name="Stamenkovic-Radak M."/>
            <person name="Jelic M."/>
            <person name="Veselinovic M.S."/>
            <person name="Tanaskovic M."/>
            <person name="Eric P."/>
            <person name="Gao J.J."/>
            <person name="Katoh T.K."/>
            <person name="Toda M.J."/>
            <person name="Watabe H."/>
            <person name="Watada M."/>
            <person name="Davis J.S."/>
            <person name="Moyle L.C."/>
            <person name="Manoli G."/>
            <person name="Bertolini E."/>
            <person name="Kostal V."/>
            <person name="Hawley R.S."/>
            <person name="Takahashi A."/>
            <person name="Jones C.D."/>
            <person name="Price D.K."/>
            <person name="Whiteman N."/>
            <person name="Kopp A."/>
            <person name="Matute D.R."/>
            <person name="Petrov D.A."/>
        </authorList>
    </citation>
    <scope>NUCLEOTIDE SEQUENCE [LARGE SCALE GENOMIC DNA]</scope>
</reference>
<dbReference type="SMART" id="SM00540">
    <property type="entry name" value="LEM"/>
    <property type="match status" value="1"/>
</dbReference>
<organism evidence="5">
    <name type="scientific">Drosophila rhopaloa</name>
    <name type="common">Fruit fly</name>
    <dbReference type="NCBI Taxonomy" id="1041015"/>
    <lineage>
        <taxon>Eukaryota</taxon>
        <taxon>Metazoa</taxon>
        <taxon>Ecdysozoa</taxon>
        <taxon>Arthropoda</taxon>
        <taxon>Hexapoda</taxon>
        <taxon>Insecta</taxon>
        <taxon>Pterygota</taxon>
        <taxon>Neoptera</taxon>
        <taxon>Endopterygota</taxon>
        <taxon>Diptera</taxon>
        <taxon>Brachycera</taxon>
        <taxon>Muscomorpha</taxon>
        <taxon>Ephydroidea</taxon>
        <taxon>Drosophilidae</taxon>
        <taxon>Drosophila</taxon>
        <taxon>Sophophora</taxon>
    </lineage>
</organism>
<evidence type="ECO:0000259" key="2">
    <source>
        <dbReference type="PROSITE" id="PS50954"/>
    </source>
</evidence>
<feature type="compositionally biased region" description="Acidic residues" evidence="1">
    <location>
        <begin position="232"/>
        <end position="242"/>
    </location>
</feature>
<evidence type="ECO:0000256" key="1">
    <source>
        <dbReference type="SAM" id="MobiDB-lite"/>
    </source>
</evidence>
<accession>A0A6P4EWP2</accession>
<reference evidence="3" key="3">
    <citation type="submission" date="2025-05" db="UniProtKB">
        <authorList>
            <consortium name="EnsemblMetazoa"/>
        </authorList>
    </citation>
    <scope>IDENTIFICATION</scope>
</reference>
<dbReference type="EnsemblMetazoa" id="XM_017124044.1">
    <property type="protein sequence ID" value="XP_016979533.1"/>
    <property type="gene ID" value="LOC108044884"/>
</dbReference>